<evidence type="ECO:0000256" key="1">
    <source>
        <dbReference type="ARBA" id="ARBA00001971"/>
    </source>
</evidence>
<proteinExistence type="inferred from homology"/>
<dbReference type="EMBL" id="HBFR01007191">
    <property type="protein sequence ID" value="CAD8877986.1"/>
    <property type="molecule type" value="Transcribed_RNA"/>
</dbReference>
<dbReference type="GO" id="GO:0005506">
    <property type="term" value="F:iron ion binding"/>
    <property type="evidence" value="ECO:0007669"/>
    <property type="project" value="InterPro"/>
</dbReference>
<organism evidence="5">
    <name type="scientific">Corethron hystrix</name>
    <dbReference type="NCBI Taxonomy" id="216773"/>
    <lineage>
        <taxon>Eukaryota</taxon>
        <taxon>Sar</taxon>
        <taxon>Stramenopiles</taxon>
        <taxon>Ochrophyta</taxon>
        <taxon>Bacillariophyta</taxon>
        <taxon>Coscinodiscophyceae</taxon>
        <taxon>Corethrophycidae</taxon>
        <taxon>Corethrales</taxon>
        <taxon>Corethraceae</taxon>
        <taxon>Corethron</taxon>
    </lineage>
</organism>
<dbReference type="AlphaFoldDB" id="A0A7S1B828"/>
<dbReference type="GO" id="GO:0016705">
    <property type="term" value="F:oxidoreductase activity, acting on paired donors, with incorporation or reduction of molecular oxygen"/>
    <property type="evidence" value="ECO:0007669"/>
    <property type="project" value="InterPro"/>
</dbReference>
<keyword evidence="3 4" id="KW-0479">Metal-binding</keyword>
<dbReference type="Pfam" id="PF00067">
    <property type="entry name" value="p450"/>
    <property type="match status" value="1"/>
</dbReference>
<reference evidence="5" key="1">
    <citation type="submission" date="2021-01" db="EMBL/GenBank/DDBJ databases">
        <authorList>
            <person name="Corre E."/>
            <person name="Pelletier E."/>
            <person name="Niang G."/>
            <person name="Scheremetjew M."/>
            <person name="Finn R."/>
            <person name="Kale V."/>
            <person name="Holt S."/>
            <person name="Cochrane G."/>
            <person name="Meng A."/>
            <person name="Brown T."/>
            <person name="Cohen L."/>
        </authorList>
    </citation>
    <scope>NUCLEOTIDE SEQUENCE</scope>
    <source>
        <strain evidence="5">308</strain>
    </source>
</reference>
<dbReference type="PRINTS" id="PR00385">
    <property type="entry name" value="P450"/>
</dbReference>
<dbReference type="Gene3D" id="1.10.630.10">
    <property type="entry name" value="Cytochrome P450"/>
    <property type="match status" value="1"/>
</dbReference>
<evidence type="ECO:0008006" key="6">
    <source>
        <dbReference type="Google" id="ProtNLM"/>
    </source>
</evidence>
<dbReference type="InterPro" id="IPR002401">
    <property type="entry name" value="Cyt_P450_E_grp-I"/>
</dbReference>
<dbReference type="InterPro" id="IPR036396">
    <property type="entry name" value="Cyt_P450_sf"/>
</dbReference>
<protein>
    <recommendedName>
        <fullName evidence="6">Cytochrome P450</fullName>
    </recommendedName>
</protein>
<dbReference type="PANTHER" id="PTHR24305:SF166">
    <property type="entry name" value="CYTOCHROME P450 12A4, MITOCHONDRIAL-RELATED"/>
    <property type="match status" value="1"/>
</dbReference>
<evidence type="ECO:0000256" key="4">
    <source>
        <dbReference type="RuleBase" id="RU000461"/>
    </source>
</evidence>
<dbReference type="SUPFAM" id="SSF48264">
    <property type="entry name" value="Cytochrome P450"/>
    <property type="match status" value="1"/>
</dbReference>
<dbReference type="PRINTS" id="PR00463">
    <property type="entry name" value="EP450I"/>
</dbReference>
<evidence type="ECO:0000256" key="2">
    <source>
        <dbReference type="ARBA" id="ARBA00010617"/>
    </source>
</evidence>
<evidence type="ECO:0000256" key="3">
    <source>
        <dbReference type="PIRSR" id="PIRSR602401-1"/>
    </source>
</evidence>
<sequence>MYDSFSNGWKNAREIAMEKSYAFMDRASEDRLEGDFQRRSYLANALRRQAEGDAVTREELAEMGFLILSASLDTTSALVNWLVLHLALSPSTQRTLRKELTAAMRDRGAETLVPEMYQQVRTLPYLHAVLRESHRCTPAIPINVIKKNKASALEIHGETIPQNSSILLDSYSVGWDPEFVPQPERFRPERWMDDAVEGRKGTLRQVLDHKMYQKPFSQGARQCPASRVANFEVLTMISQLVLDWDIALSEESEKSVRSFQDVPYYQGTTVQPVMPGFSFTARS</sequence>
<keyword evidence="3 4" id="KW-0349">Heme</keyword>
<evidence type="ECO:0000313" key="5">
    <source>
        <dbReference type="EMBL" id="CAD8877986.1"/>
    </source>
</evidence>
<keyword evidence="4" id="KW-0560">Oxidoreductase</keyword>
<dbReference type="InterPro" id="IPR001128">
    <property type="entry name" value="Cyt_P450"/>
</dbReference>
<dbReference type="GO" id="GO:0004497">
    <property type="term" value="F:monooxygenase activity"/>
    <property type="evidence" value="ECO:0007669"/>
    <property type="project" value="UniProtKB-KW"/>
</dbReference>
<dbReference type="InterPro" id="IPR017972">
    <property type="entry name" value="Cyt_P450_CS"/>
</dbReference>
<keyword evidence="4" id="KW-0503">Monooxygenase</keyword>
<gene>
    <name evidence="5" type="ORF">CHYS00102_LOCUS5170</name>
</gene>
<dbReference type="InterPro" id="IPR050121">
    <property type="entry name" value="Cytochrome_P450_monoxygenase"/>
</dbReference>
<dbReference type="GO" id="GO:0020037">
    <property type="term" value="F:heme binding"/>
    <property type="evidence" value="ECO:0007669"/>
    <property type="project" value="InterPro"/>
</dbReference>
<name>A0A7S1B828_9STRA</name>
<dbReference type="PROSITE" id="PS00086">
    <property type="entry name" value="CYTOCHROME_P450"/>
    <property type="match status" value="1"/>
</dbReference>
<dbReference type="PANTHER" id="PTHR24305">
    <property type="entry name" value="CYTOCHROME P450"/>
    <property type="match status" value="1"/>
</dbReference>
<comment type="cofactor">
    <cofactor evidence="1 3">
        <name>heme</name>
        <dbReference type="ChEBI" id="CHEBI:30413"/>
    </cofactor>
</comment>
<feature type="binding site" description="axial binding residue" evidence="3">
    <location>
        <position position="223"/>
    </location>
    <ligand>
        <name>heme</name>
        <dbReference type="ChEBI" id="CHEBI:30413"/>
    </ligand>
    <ligandPart>
        <name>Fe</name>
        <dbReference type="ChEBI" id="CHEBI:18248"/>
    </ligandPart>
</feature>
<accession>A0A7S1B828</accession>
<keyword evidence="3 4" id="KW-0408">Iron</keyword>
<comment type="similarity">
    <text evidence="2 4">Belongs to the cytochrome P450 family.</text>
</comment>